<accession>A0A9K3GJX6</accession>
<dbReference type="EMBL" id="BDIP01002053">
    <property type="protein sequence ID" value="GIQ85648.1"/>
    <property type="molecule type" value="Genomic_DNA"/>
</dbReference>
<keyword evidence="3" id="KW-1185">Reference proteome</keyword>
<feature type="domain" description="NAD-dependent epimerase/dehydratase" evidence="1">
    <location>
        <begin position="6"/>
        <end position="34"/>
    </location>
</feature>
<organism evidence="2 3">
    <name type="scientific">Kipferlia bialata</name>
    <dbReference type="NCBI Taxonomy" id="797122"/>
    <lineage>
        <taxon>Eukaryota</taxon>
        <taxon>Metamonada</taxon>
        <taxon>Carpediemonas-like organisms</taxon>
        <taxon>Kipferlia</taxon>
    </lineage>
</organism>
<protein>
    <recommendedName>
        <fullName evidence="1">NAD-dependent epimerase/dehydratase domain-containing protein</fullName>
    </recommendedName>
</protein>
<evidence type="ECO:0000259" key="1">
    <source>
        <dbReference type="Pfam" id="PF01370"/>
    </source>
</evidence>
<proteinExistence type="predicted"/>
<sequence length="36" mass="3684">MAGKHALITGATGMVGGHALEYLLESSEVARVTVLT</sequence>
<name>A0A9K3GJX6_9EUKA</name>
<reference evidence="2 3" key="1">
    <citation type="journal article" date="2018" name="PLoS ONE">
        <title>The draft genome of Kipferlia bialata reveals reductive genome evolution in fornicate parasites.</title>
        <authorList>
            <person name="Tanifuji G."/>
            <person name="Takabayashi S."/>
            <person name="Kume K."/>
            <person name="Takagi M."/>
            <person name="Nakayama T."/>
            <person name="Kamikawa R."/>
            <person name="Inagaki Y."/>
            <person name="Hashimoto T."/>
        </authorList>
    </citation>
    <scope>NUCLEOTIDE SEQUENCE [LARGE SCALE GENOMIC DNA]</scope>
    <source>
        <strain evidence="2">NY0173</strain>
    </source>
</reference>
<dbReference type="InterPro" id="IPR036291">
    <property type="entry name" value="NAD(P)-bd_dom_sf"/>
</dbReference>
<dbReference type="Proteomes" id="UP000265618">
    <property type="component" value="Unassembled WGS sequence"/>
</dbReference>
<dbReference type="Gene3D" id="3.40.50.720">
    <property type="entry name" value="NAD(P)-binding Rossmann-like Domain"/>
    <property type="match status" value="1"/>
</dbReference>
<evidence type="ECO:0000313" key="3">
    <source>
        <dbReference type="Proteomes" id="UP000265618"/>
    </source>
</evidence>
<dbReference type="SUPFAM" id="SSF51735">
    <property type="entry name" value="NAD(P)-binding Rossmann-fold domains"/>
    <property type="match status" value="1"/>
</dbReference>
<comment type="caution">
    <text evidence="2">The sequence shown here is derived from an EMBL/GenBank/DDBJ whole genome shotgun (WGS) entry which is preliminary data.</text>
</comment>
<evidence type="ECO:0000313" key="2">
    <source>
        <dbReference type="EMBL" id="GIQ85648.1"/>
    </source>
</evidence>
<dbReference type="OrthoDB" id="430436at2759"/>
<gene>
    <name evidence="2" type="ORF">KIPB_007351</name>
</gene>
<dbReference type="InterPro" id="IPR001509">
    <property type="entry name" value="Epimerase_deHydtase"/>
</dbReference>
<dbReference type="AlphaFoldDB" id="A0A9K3GJX6"/>
<feature type="non-terminal residue" evidence="2">
    <location>
        <position position="1"/>
    </location>
</feature>
<dbReference type="Pfam" id="PF01370">
    <property type="entry name" value="Epimerase"/>
    <property type="match status" value="1"/>
</dbReference>